<dbReference type="Proteomes" id="UP000663828">
    <property type="component" value="Unassembled WGS sequence"/>
</dbReference>
<gene>
    <name evidence="3" type="ORF">XAT740_LOCUS53656</name>
</gene>
<comment type="caution">
    <text evidence="3">The sequence shown here is derived from an EMBL/GenBank/DDBJ whole genome shotgun (WGS) entry which is preliminary data.</text>
</comment>
<feature type="domain" description="Alpha/beta hydrolase fold-3" evidence="2">
    <location>
        <begin position="89"/>
        <end position="203"/>
    </location>
</feature>
<dbReference type="PANTHER" id="PTHR48081">
    <property type="entry name" value="AB HYDROLASE SUPERFAMILY PROTEIN C4A8.06C"/>
    <property type="match status" value="1"/>
</dbReference>
<dbReference type="InterPro" id="IPR050300">
    <property type="entry name" value="GDXG_lipolytic_enzyme"/>
</dbReference>
<dbReference type="PANTHER" id="PTHR48081:SF33">
    <property type="entry name" value="KYNURENINE FORMAMIDASE"/>
    <property type="match status" value="1"/>
</dbReference>
<protein>
    <recommendedName>
        <fullName evidence="2">Alpha/beta hydrolase fold-3 domain-containing protein</fullName>
    </recommendedName>
</protein>
<organism evidence="3 4">
    <name type="scientific">Adineta ricciae</name>
    <name type="common">Rotifer</name>
    <dbReference type="NCBI Taxonomy" id="249248"/>
    <lineage>
        <taxon>Eukaryota</taxon>
        <taxon>Metazoa</taxon>
        <taxon>Spiralia</taxon>
        <taxon>Gnathifera</taxon>
        <taxon>Rotifera</taxon>
        <taxon>Eurotatoria</taxon>
        <taxon>Bdelloidea</taxon>
        <taxon>Adinetida</taxon>
        <taxon>Adinetidae</taxon>
        <taxon>Adineta</taxon>
    </lineage>
</organism>
<dbReference type="Pfam" id="PF07859">
    <property type="entry name" value="Abhydrolase_3"/>
    <property type="match status" value="1"/>
</dbReference>
<dbReference type="InterPro" id="IPR029058">
    <property type="entry name" value="AB_hydrolase_fold"/>
</dbReference>
<name>A0A816E992_ADIRI</name>
<sequence length="307" mass="34686">MTAYDADIDHAYSPSCWSHRIKDPAQVIIMHTETITKASHSARTHLPCLLNCSVDAETSLPDHCIDFYFPSNIKTDSLLNDTIAAKAIFVYIHGGYWQLFSRNESAFMAQTMSDAQIPTAVVGYPIAPHVEMDQIVQCVEQALVKILRWAEKLSAKIYICGHSAGAHLASTLLLVNWKAKYNIDHQLFGGFFLISGVYDLVPLVQTDINQPLRMTSASAKNLSPLFRPQEDYWSELKNVPILCVHGQYDSPSFRDQNRQYGAYLEKIGFTRVQTIQQDNFDHFDLIEQLEKQDQPLTSMVLSLMNAP</sequence>
<dbReference type="InterPro" id="IPR013094">
    <property type="entry name" value="AB_hydrolase_3"/>
</dbReference>
<dbReference type="AlphaFoldDB" id="A0A816E992"/>
<reference evidence="3" key="1">
    <citation type="submission" date="2021-02" db="EMBL/GenBank/DDBJ databases">
        <authorList>
            <person name="Nowell W R."/>
        </authorList>
    </citation>
    <scope>NUCLEOTIDE SEQUENCE</scope>
</reference>
<evidence type="ECO:0000313" key="4">
    <source>
        <dbReference type="Proteomes" id="UP000663828"/>
    </source>
</evidence>
<keyword evidence="4" id="KW-1185">Reference proteome</keyword>
<proteinExistence type="predicted"/>
<dbReference type="EMBL" id="CAJNOR010009283">
    <property type="protein sequence ID" value="CAF1643067.1"/>
    <property type="molecule type" value="Genomic_DNA"/>
</dbReference>
<dbReference type="SUPFAM" id="SSF53474">
    <property type="entry name" value="alpha/beta-Hydrolases"/>
    <property type="match status" value="1"/>
</dbReference>
<dbReference type="GO" id="GO:0004061">
    <property type="term" value="F:arylformamidase activity"/>
    <property type="evidence" value="ECO:0007669"/>
    <property type="project" value="TreeGrafter"/>
</dbReference>
<accession>A0A816E992</accession>
<evidence type="ECO:0000256" key="1">
    <source>
        <dbReference type="ARBA" id="ARBA00022801"/>
    </source>
</evidence>
<evidence type="ECO:0000313" key="3">
    <source>
        <dbReference type="EMBL" id="CAF1643067.1"/>
    </source>
</evidence>
<dbReference type="Gene3D" id="3.40.50.1820">
    <property type="entry name" value="alpha/beta hydrolase"/>
    <property type="match status" value="1"/>
</dbReference>
<evidence type="ECO:0000259" key="2">
    <source>
        <dbReference type="Pfam" id="PF07859"/>
    </source>
</evidence>
<keyword evidence="1" id="KW-0378">Hydrolase</keyword>